<dbReference type="GO" id="GO:0005634">
    <property type="term" value="C:nucleus"/>
    <property type="evidence" value="ECO:0007669"/>
    <property type="project" value="UniProtKB-SubCell"/>
</dbReference>
<dbReference type="SUPFAM" id="SSF57701">
    <property type="entry name" value="Zn2/Cys6 DNA-binding domain"/>
    <property type="match status" value="1"/>
</dbReference>
<feature type="region of interest" description="Disordered" evidence="6">
    <location>
        <begin position="70"/>
        <end position="96"/>
    </location>
</feature>
<evidence type="ECO:0000256" key="5">
    <source>
        <dbReference type="ARBA" id="ARBA00023242"/>
    </source>
</evidence>
<dbReference type="InterPro" id="IPR001138">
    <property type="entry name" value="Zn2Cys6_DnaBD"/>
</dbReference>
<accession>A0A5M9MA26</accession>
<dbReference type="PANTHER" id="PTHR37534:SF26">
    <property type="entry name" value="TRANSCRIPTION FACTOR, PUTATIVE-RELATED"/>
    <property type="match status" value="1"/>
</dbReference>
<evidence type="ECO:0000256" key="2">
    <source>
        <dbReference type="ARBA" id="ARBA00023015"/>
    </source>
</evidence>
<dbReference type="GeneID" id="54330780"/>
<sequence>MSMSMETAARLPARSLNGCWTCRARKKKCDENRPSCGPCIYFGLECHGYGPRPVWMDNGRLQKEQASKFKHIVSQRKSKNRGERPPRTDQLSQGLNRGLHARSTEDATSHPATSPTSVRPLLNERNGALAHDELFDMFLSSFVDAAWSGPSHDDTLTTEPPSYAHPEAPVPVPALFKNIESGPDSSSPGSSEGTLWMPHNELGVREPNTVPGDVVLQEDIRFATNGRTLSDVDELTWSTSQNTNTFPKDAVFNDYMALKPPTQKRAVAPHCHGQSIHWAVAPRESPQSGGAEDALFMHYLDRVFYIQFPFYLSRDRRGRGWLFSILRRVKPAYYATLALSERDLLSTHPQNTDIPSSLARLRSTDGYYYLAAQGTQRIIEGSYSWNGCSHLAHNLEGLTSILQLLFWELFAGGTRNWQPLLRAAAGLIPELVQARMSLAGADANYANDQQYRRTLSPEDDCATNVLLGSFISFDIISSASTRRTPFLDIDHGQALSNLGISLESITGCRNAIMALIYEISALDRWKEESQAAHRLSIIDLAERGRQIEERLRQELADMDDMPLTGPSLWNHSGIQTAPSNHEISKLFALSAVIYLHVVISGAHPELPEIAEAVSQTVVVFKGLRDRRLLQSILVWPFCISGCLAVGEQQSFFRDLFSAAGIKESTIGTCFEAFQIMEECWEARKTRSYNCDWVSIMKQRGLLRMGFCDGFYHLEVRVKNSGIDYNVLDLAEYHARVKRAPLPG</sequence>
<keyword evidence="4" id="KW-0804">Transcription</keyword>
<gene>
    <name evidence="8" type="ORF">ATNIH1004_008078</name>
</gene>
<dbReference type="PROSITE" id="PS50048">
    <property type="entry name" value="ZN2_CY6_FUNGAL_2"/>
    <property type="match status" value="1"/>
</dbReference>
<proteinExistence type="predicted"/>
<dbReference type="Pfam" id="PF11951">
    <property type="entry name" value="Fungal_trans_2"/>
    <property type="match status" value="1"/>
</dbReference>
<dbReference type="Pfam" id="PF00172">
    <property type="entry name" value="Zn_clus"/>
    <property type="match status" value="1"/>
</dbReference>
<evidence type="ECO:0000256" key="3">
    <source>
        <dbReference type="ARBA" id="ARBA00023125"/>
    </source>
</evidence>
<dbReference type="CDD" id="cd00067">
    <property type="entry name" value="GAL4"/>
    <property type="match status" value="1"/>
</dbReference>
<dbReference type="RefSeq" id="XP_033423243.1">
    <property type="nucleotide sequence ID" value="XM_033572691.1"/>
</dbReference>
<dbReference type="Proteomes" id="UP000324241">
    <property type="component" value="Unassembled WGS sequence"/>
</dbReference>
<evidence type="ECO:0000259" key="7">
    <source>
        <dbReference type="PROSITE" id="PS50048"/>
    </source>
</evidence>
<dbReference type="SMART" id="SM00066">
    <property type="entry name" value="GAL4"/>
    <property type="match status" value="1"/>
</dbReference>
<dbReference type="AlphaFoldDB" id="A0A5M9MA26"/>
<evidence type="ECO:0000256" key="4">
    <source>
        <dbReference type="ARBA" id="ARBA00023163"/>
    </source>
</evidence>
<protein>
    <recommendedName>
        <fullName evidence="7">Zn(2)-C6 fungal-type domain-containing protein</fullName>
    </recommendedName>
</protein>
<feature type="domain" description="Zn(2)-C6 fungal-type" evidence="7">
    <location>
        <begin position="18"/>
        <end position="46"/>
    </location>
</feature>
<evidence type="ECO:0000313" key="8">
    <source>
        <dbReference type="EMBL" id="KAA8643882.1"/>
    </source>
</evidence>
<dbReference type="PANTHER" id="PTHR37534">
    <property type="entry name" value="TRANSCRIPTIONAL ACTIVATOR PROTEIN UGA3"/>
    <property type="match status" value="1"/>
</dbReference>
<dbReference type="VEuPathDB" id="FungiDB:EYZ11_006643"/>
<dbReference type="Gene3D" id="4.10.240.10">
    <property type="entry name" value="Zn(2)-C6 fungal-type DNA-binding domain"/>
    <property type="match status" value="1"/>
</dbReference>
<dbReference type="PROSITE" id="PS00463">
    <property type="entry name" value="ZN2_CY6_FUNGAL_1"/>
    <property type="match status" value="1"/>
</dbReference>
<comment type="caution">
    <text evidence="8">The sequence shown here is derived from an EMBL/GenBank/DDBJ whole genome shotgun (WGS) entry which is preliminary data.</text>
</comment>
<dbReference type="InterPro" id="IPR021858">
    <property type="entry name" value="Fun_TF"/>
</dbReference>
<dbReference type="GO" id="GO:0045944">
    <property type="term" value="P:positive regulation of transcription by RNA polymerase II"/>
    <property type="evidence" value="ECO:0007669"/>
    <property type="project" value="TreeGrafter"/>
</dbReference>
<dbReference type="GO" id="GO:0000981">
    <property type="term" value="F:DNA-binding transcription factor activity, RNA polymerase II-specific"/>
    <property type="evidence" value="ECO:0007669"/>
    <property type="project" value="InterPro"/>
</dbReference>
<name>A0A5M9MA26_9EURO</name>
<dbReference type="InterPro" id="IPR036864">
    <property type="entry name" value="Zn2-C6_fun-type_DNA-bd_sf"/>
</dbReference>
<evidence type="ECO:0000256" key="1">
    <source>
        <dbReference type="ARBA" id="ARBA00004123"/>
    </source>
</evidence>
<dbReference type="EMBL" id="QUQM01000006">
    <property type="protein sequence ID" value="KAA8643882.1"/>
    <property type="molecule type" value="Genomic_DNA"/>
</dbReference>
<evidence type="ECO:0000256" key="6">
    <source>
        <dbReference type="SAM" id="MobiDB-lite"/>
    </source>
</evidence>
<organism evidence="8 9">
    <name type="scientific">Aspergillus tanneri</name>
    <dbReference type="NCBI Taxonomy" id="1220188"/>
    <lineage>
        <taxon>Eukaryota</taxon>
        <taxon>Fungi</taxon>
        <taxon>Dikarya</taxon>
        <taxon>Ascomycota</taxon>
        <taxon>Pezizomycotina</taxon>
        <taxon>Eurotiomycetes</taxon>
        <taxon>Eurotiomycetidae</taxon>
        <taxon>Eurotiales</taxon>
        <taxon>Aspergillaceae</taxon>
        <taxon>Aspergillus</taxon>
        <taxon>Aspergillus subgen. Circumdati</taxon>
    </lineage>
</organism>
<keyword evidence="5" id="KW-0539">Nucleus</keyword>
<feature type="compositionally biased region" description="Basic residues" evidence="6">
    <location>
        <begin position="70"/>
        <end position="79"/>
    </location>
</feature>
<dbReference type="OrthoDB" id="5213892at2759"/>
<keyword evidence="3" id="KW-0238">DNA-binding</keyword>
<dbReference type="GO" id="GO:0000976">
    <property type="term" value="F:transcription cis-regulatory region binding"/>
    <property type="evidence" value="ECO:0007669"/>
    <property type="project" value="TreeGrafter"/>
</dbReference>
<keyword evidence="2" id="KW-0805">Transcription regulation</keyword>
<dbReference type="GO" id="GO:0008270">
    <property type="term" value="F:zinc ion binding"/>
    <property type="evidence" value="ECO:0007669"/>
    <property type="project" value="InterPro"/>
</dbReference>
<reference evidence="8 9" key="1">
    <citation type="submission" date="2019-08" db="EMBL/GenBank/DDBJ databases">
        <title>The genome sequence of a newly discovered highly antifungal drug resistant Aspergillus species, Aspergillus tanneri NIH 1004.</title>
        <authorList>
            <person name="Mounaud S."/>
            <person name="Singh I."/>
            <person name="Joardar V."/>
            <person name="Pakala S."/>
            <person name="Pakala S."/>
            <person name="Venepally P."/>
            <person name="Chung J.K."/>
            <person name="Losada L."/>
            <person name="Nierman W.C."/>
        </authorList>
    </citation>
    <scope>NUCLEOTIDE SEQUENCE [LARGE SCALE GENOMIC DNA]</scope>
    <source>
        <strain evidence="8 9">NIH1004</strain>
    </source>
</reference>
<feature type="region of interest" description="Disordered" evidence="6">
    <location>
        <begin position="102"/>
        <end position="121"/>
    </location>
</feature>
<comment type="subcellular location">
    <subcellularLocation>
        <location evidence="1">Nucleus</location>
    </subcellularLocation>
</comment>
<evidence type="ECO:0000313" key="9">
    <source>
        <dbReference type="Proteomes" id="UP000324241"/>
    </source>
</evidence>